<dbReference type="InterPro" id="IPR008969">
    <property type="entry name" value="CarboxyPept-like_regulatory"/>
</dbReference>
<name>A0A9X3IRN3_9GAMM</name>
<protein>
    <submittedName>
        <fullName evidence="2">Carboxypeptidase regulatory-like domain-containing protein</fullName>
    </submittedName>
</protein>
<organism evidence="2 3">
    <name type="scientific">Parathalassolituus penaei</name>
    <dbReference type="NCBI Taxonomy" id="2997323"/>
    <lineage>
        <taxon>Bacteria</taxon>
        <taxon>Pseudomonadati</taxon>
        <taxon>Pseudomonadota</taxon>
        <taxon>Gammaproteobacteria</taxon>
        <taxon>Oceanospirillales</taxon>
        <taxon>Oceanospirillaceae</taxon>
        <taxon>Parathalassolituus</taxon>
    </lineage>
</organism>
<dbReference type="Gene3D" id="2.60.40.1120">
    <property type="entry name" value="Carboxypeptidase-like, regulatory domain"/>
    <property type="match status" value="1"/>
</dbReference>
<reference evidence="2" key="1">
    <citation type="submission" date="2022-11" db="EMBL/GenBank/DDBJ databases">
        <title>Parathalassolutuus dongxingensis gen. nov., sp. nov., a novel member of family Oceanospirillaceae isolated from a coastal shrimp pond in Guangxi, China.</title>
        <authorList>
            <person name="Chen H."/>
        </authorList>
    </citation>
    <scope>NUCLEOTIDE SEQUENCE</scope>
    <source>
        <strain evidence="2">G-43</strain>
    </source>
</reference>
<sequence length="634" mass="65422">MERSAFATGRVLLSVMVASASLVACGGGGGGSKSSSETPAPVMVTAQGSVSGLDGSLVLSSGQGSMTLTADGAFTLATGVESGSTLTLSLSSAPEDQSCEITAGAETANAPAVVSGVAIECVDLMSVSTTVQNYFTGEAIAGALVKVSTRLATGVGETVSATADANGTVTLKVPSAAVQALVVSADASGFGEHSATVAVNGADPVSTTLSLQPANVETTFDAAQQASLTLDSGAEIVSLPAASLVDASGNAASGTVTSEVTLIDPSRDPELMPGGFVTTTDANSGLLESYGAMNVTFRDSEGELLNLGTGQTATVRIPVAEGSSSLPATMPLYYFNTESGLWVEEGTATLVTVGGESYYEGQVAHFSTWNADQVYNSIQISGCVTDEDGNPVSSARVYSQGRDYVGSSSTTSDADGNFVLSVRRDSDVLLQAAANGLYDAASVNTGSSNITLDECMVLDRSGVSITLTWGQNPYDLDSHLGARSTDGSEYFHIYYGNRSESVVNELIELDVDDTDSFGPEVITLSDFPFPGEYEYAVKRYSGSGDIASSPARVSVRVGESTQVFSPPAGEPDDCWAVFKINVDENLNPTLVPVQAWEDRSYCSYLSNHGSNSMSVDSGRQHPLTEAIENKYYAK</sequence>
<dbReference type="AlphaFoldDB" id="A0A9X3IRN3"/>
<dbReference type="GO" id="GO:0004180">
    <property type="term" value="F:carboxypeptidase activity"/>
    <property type="evidence" value="ECO:0007669"/>
    <property type="project" value="UniProtKB-KW"/>
</dbReference>
<keyword evidence="2" id="KW-0378">Hydrolase</keyword>
<dbReference type="Proteomes" id="UP001150830">
    <property type="component" value="Unassembled WGS sequence"/>
</dbReference>
<evidence type="ECO:0000313" key="2">
    <source>
        <dbReference type="EMBL" id="MCY0965407.1"/>
    </source>
</evidence>
<evidence type="ECO:0000256" key="1">
    <source>
        <dbReference type="SAM" id="SignalP"/>
    </source>
</evidence>
<accession>A0A9X3IRN3</accession>
<keyword evidence="2" id="KW-0645">Protease</keyword>
<feature type="chain" id="PRO_5040792222" evidence="1">
    <location>
        <begin position="21"/>
        <end position="634"/>
    </location>
</feature>
<keyword evidence="3" id="KW-1185">Reference proteome</keyword>
<dbReference type="PROSITE" id="PS51257">
    <property type="entry name" value="PROKAR_LIPOPROTEIN"/>
    <property type="match status" value="1"/>
</dbReference>
<dbReference type="GO" id="GO:0004190">
    <property type="term" value="F:aspartic-type endopeptidase activity"/>
    <property type="evidence" value="ECO:0007669"/>
    <property type="project" value="InterPro"/>
</dbReference>
<dbReference type="EMBL" id="JAPNOA010000026">
    <property type="protein sequence ID" value="MCY0965407.1"/>
    <property type="molecule type" value="Genomic_DNA"/>
</dbReference>
<dbReference type="Pfam" id="PF13620">
    <property type="entry name" value="CarboxypepD_reg"/>
    <property type="match status" value="1"/>
</dbReference>
<comment type="caution">
    <text evidence="2">The sequence shown here is derived from an EMBL/GenBank/DDBJ whole genome shotgun (WGS) entry which is preliminary data.</text>
</comment>
<proteinExistence type="predicted"/>
<keyword evidence="2" id="KW-0121">Carboxypeptidase</keyword>
<dbReference type="SUPFAM" id="SSF49464">
    <property type="entry name" value="Carboxypeptidase regulatory domain-like"/>
    <property type="match status" value="1"/>
</dbReference>
<dbReference type="PROSITE" id="PS00141">
    <property type="entry name" value="ASP_PROTEASE"/>
    <property type="match status" value="1"/>
</dbReference>
<feature type="signal peptide" evidence="1">
    <location>
        <begin position="1"/>
        <end position="20"/>
    </location>
</feature>
<dbReference type="InterPro" id="IPR001969">
    <property type="entry name" value="Aspartic_peptidase_AS"/>
</dbReference>
<keyword evidence="1" id="KW-0732">Signal</keyword>
<dbReference type="RefSeq" id="WP_283173619.1">
    <property type="nucleotide sequence ID" value="NZ_JAPNOA010000026.1"/>
</dbReference>
<gene>
    <name evidence="2" type="ORF">OUO13_09430</name>
</gene>
<evidence type="ECO:0000313" key="3">
    <source>
        <dbReference type="Proteomes" id="UP001150830"/>
    </source>
</evidence>
<dbReference type="GO" id="GO:0006508">
    <property type="term" value="P:proteolysis"/>
    <property type="evidence" value="ECO:0007669"/>
    <property type="project" value="InterPro"/>
</dbReference>